<dbReference type="Gene3D" id="3.40.430.10">
    <property type="entry name" value="Dihydrofolate Reductase, subunit A"/>
    <property type="match status" value="1"/>
</dbReference>
<evidence type="ECO:0000313" key="3">
    <source>
        <dbReference type="Proteomes" id="UP000461730"/>
    </source>
</evidence>
<evidence type="ECO:0000313" key="2">
    <source>
        <dbReference type="EMBL" id="MVT11404.1"/>
    </source>
</evidence>
<proteinExistence type="predicted"/>
<dbReference type="InterPro" id="IPR050765">
    <property type="entry name" value="Riboflavin_Biosynth_HTPR"/>
</dbReference>
<organism evidence="2 3">
    <name type="scientific">Chitinophaga tropicalis</name>
    <dbReference type="NCBI Taxonomy" id="2683588"/>
    <lineage>
        <taxon>Bacteria</taxon>
        <taxon>Pseudomonadati</taxon>
        <taxon>Bacteroidota</taxon>
        <taxon>Chitinophagia</taxon>
        <taxon>Chitinophagales</taxon>
        <taxon>Chitinophagaceae</taxon>
        <taxon>Chitinophaga</taxon>
    </lineage>
</organism>
<name>A0A7K1UAK2_9BACT</name>
<gene>
    <name evidence="2" type="ORF">GO493_24275</name>
</gene>
<dbReference type="RefSeq" id="WP_157308831.1">
    <property type="nucleotide sequence ID" value="NZ_WRXN01000013.1"/>
</dbReference>
<dbReference type="PANTHER" id="PTHR38011">
    <property type="entry name" value="DIHYDROFOLATE REDUCTASE FAMILY PROTEIN (AFU_ORTHOLOGUE AFUA_8G06820)"/>
    <property type="match status" value="1"/>
</dbReference>
<dbReference type="GO" id="GO:0008703">
    <property type="term" value="F:5-amino-6-(5-phosphoribosylamino)uracil reductase activity"/>
    <property type="evidence" value="ECO:0007669"/>
    <property type="project" value="InterPro"/>
</dbReference>
<dbReference type="PANTHER" id="PTHR38011:SF2">
    <property type="entry name" value="BIFUNCTIONAL DEAMINASE-REDUCTASE DOMAIN PROTEIN"/>
    <property type="match status" value="1"/>
</dbReference>
<dbReference type="GO" id="GO:0009231">
    <property type="term" value="P:riboflavin biosynthetic process"/>
    <property type="evidence" value="ECO:0007669"/>
    <property type="project" value="InterPro"/>
</dbReference>
<sequence length="219" mass="24104">MAKIIVNNFVSLDGVIQSPGGPDEDTSNGFKWGGWVAPHWDDLMNETMGASMQKPYDLLLGRRTYEIFAAHWPYRQNDPIAEKFNSIRKYAVSGKQVELNWKGSILITGDVAAQLQQLKSQPGPDLLVFGSGKLVQTLLANNLVDILQVWTFPVTIGKGKRLFAEGTQPGNWKVTDSRVSTTGVVIASYEPAGEIKLAAIAPEAPSEAELERRERHAVE</sequence>
<reference evidence="2 3" key="1">
    <citation type="submission" date="2019-12" db="EMBL/GenBank/DDBJ databases">
        <title>Chitinophaga sp. strain ysch24 (GDMCC 1.1355), whole genome shotgun sequence.</title>
        <authorList>
            <person name="Zhang X."/>
        </authorList>
    </citation>
    <scope>NUCLEOTIDE SEQUENCE [LARGE SCALE GENOMIC DNA]</scope>
    <source>
        <strain evidence="3">ysch24</strain>
    </source>
</reference>
<protein>
    <submittedName>
        <fullName evidence="2">Dihydrofolate reductase</fullName>
    </submittedName>
</protein>
<evidence type="ECO:0000259" key="1">
    <source>
        <dbReference type="Pfam" id="PF01872"/>
    </source>
</evidence>
<dbReference type="Proteomes" id="UP000461730">
    <property type="component" value="Unassembled WGS sequence"/>
</dbReference>
<dbReference type="InterPro" id="IPR002734">
    <property type="entry name" value="RibDG_C"/>
</dbReference>
<keyword evidence="3" id="KW-1185">Reference proteome</keyword>
<dbReference type="AlphaFoldDB" id="A0A7K1UAK2"/>
<accession>A0A7K1UAK2</accession>
<dbReference type="SUPFAM" id="SSF53597">
    <property type="entry name" value="Dihydrofolate reductase-like"/>
    <property type="match status" value="1"/>
</dbReference>
<dbReference type="Pfam" id="PF01872">
    <property type="entry name" value="RibD_C"/>
    <property type="match status" value="1"/>
</dbReference>
<dbReference type="InterPro" id="IPR024072">
    <property type="entry name" value="DHFR-like_dom_sf"/>
</dbReference>
<dbReference type="EMBL" id="WRXN01000013">
    <property type="protein sequence ID" value="MVT11404.1"/>
    <property type="molecule type" value="Genomic_DNA"/>
</dbReference>
<comment type="caution">
    <text evidence="2">The sequence shown here is derived from an EMBL/GenBank/DDBJ whole genome shotgun (WGS) entry which is preliminary data.</text>
</comment>
<feature type="domain" description="Bacterial bifunctional deaminase-reductase C-terminal" evidence="1">
    <location>
        <begin position="3"/>
        <end position="185"/>
    </location>
</feature>